<name>A0A1F8AZT4_9BACT</name>
<dbReference type="GO" id="GO:0006412">
    <property type="term" value="P:translation"/>
    <property type="evidence" value="ECO:0007669"/>
    <property type="project" value="InterPro"/>
</dbReference>
<dbReference type="InterPro" id="IPR001857">
    <property type="entry name" value="Ribosomal_bL19"/>
</dbReference>
<dbReference type="STRING" id="1802513.A3E46_02355"/>
<dbReference type="InterPro" id="IPR008991">
    <property type="entry name" value="Translation_prot_SH3-like_sf"/>
</dbReference>
<comment type="caution">
    <text evidence="5">The sequence shown here is derived from an EMBL/GenBank/DDBJ whole genome shotgun (WGS) entry which is preliminary data.</text>
</comment>
<evidence type="ECO:0000256" key="4">
    <source>
        <dbReference type="RuleBase" id="RU000559"/>
    </source>
</evidence>
<dbReference type="Gene3D" id="2.30.30.790">
    <property type="match status" value="1"/>
</dbReference>
<reference evidence="5 6" key="1">
    <citation type="journal article" date="2016" name="Nat. Commun.">
        <title>Thousands of microbial genomes shed light on interconnected biogeochemical processes in an aquifer system.</title>
        <authorList>
            <person name="Anantharaman K."/>
            <person name="Brown C.T."/>
            <person name="Hug L.A."/>
            <person name="Sharon I."/>
            <person name="Castelle C.J."/>
            <person name="Probst A.J."/>
            <person name="Thomas B.C."/>
            <person name="Singh A."/>
            <person name="Wilkins M.J."/>
            <person name="Karaoz U."/>
            <person name="Brodie E.L."/>
            <person name="Williams K.H."/>
            <person name="Hubbard S.S."/>
            <person name="Banfield J.F."/>
        </authorList>
    </citation>
    <scope>NUCLEOTIDE SEQUENCE [LARGE SCALE GENOMIC DNA]</scope>
</reference>
<dbReference type="PANTHER" id="PTHR15680:SF9">
    <property type="entry name" value="LARGE RIBOSOMAL SUBUNIT PROTEIN BL19M"/>
    <property type="match status" value="1"/>
</dbReference>
<evidence type="ECO:0000313" key="6">
    <source>
        <dbReference type="Proteomes" id="UP000178313"/>
    </source>
</evidence>
<accession>A0A1F8AZT4</accession>
<dbReference type="EMBL" id="MGGZ01000020">
    <property type="protein sequence ID" value="OGM57009.1"/>
    <property type="molecule type" value="Genomic_DNA"/>
</dbReference>
<evidence type="ECO:0000256" key="1">
    <source>
        <dbReference type="ARBA" id="ARBA00005781"/>
    </source>
</evidence>
<dbReference type="PANTHER" id="PTHR15680">
    <property type="entry name" value="RIBOSOMAL PROTEIN L19"/>
    <property type="match status" value="1"/>
</dbReference>
<gene>
    <name evidence="5" type="ORF">A3E46_02355</name>
</gene>
<dbReference type="Proteomes" id="UP000178313">
    <property type="component" value="Unassembled WGS sequence"/>
</dbReference>
<evidence type="ECO:0000256" key="3">
    <source>
        <dbReference type="ARBA" id="ARBA00023274"/>
    </source>
</evidence>
<proteinExistence type="inferred from homology"/>
<comment type="similarity">
    <text evidence="1 4">Belongs to the bacterial ribosomal protein bL19 family.</text>
</comment>
<keyword evidence="3 4" id="KW-0687">Ribonucleoprotein</keyword>
<evidence type="ECO:0000313" key="5">
    <source>
        <dbReference type="EMBL" id="OGM57009.1"/>
    </source>
</evidence>
<dbReference type="Pfam" id="PF01245">
    <property type="entry name" value="Ribosomal_L19"/>
    <property type="match status" value="1"/>
</dbReference>
<organism evidence="5 6">
    <name type="scientific">Candidatus Woesebacteria bacterium RIFCSPHIGHO2_12_FULL_46_16</name>
    <dbReference type="NCBI Taxonomy" id="1802513"/>
    <lineage>
        <taxon>Bacteria</taxon>
        <taxon>Candidatus Woeseibacteriota</taxon>
    </lineage>
</organism>
<evidence type="ECO:0000256" key="2">
    <source>
        <dbReference type="ARBA" id="ARBA00022980"/>
    </source>
</evidence>
<dbReference type="SUPFAM" id="SSF50104">
    <property type="entry name" value="Translation proteins SH3-like domain"/>
    <property type="match status" value="1"/>
</dbReference>
<protein>
    <recommendedName>
        <fullName evidence="4">50S ribosomal protein L19</fullName>
    </recommendedName>
</protein>
<dbReference type="GO" id="GO:0003735">
    <property type="term" value="F:structural constituent of ribosome"/>
    <property type="evidence" value="ECO:0007669"/>
    <property type="project" value="InterPro"/>
</dbReference>
<comment type="function">
    <text evidence="4">This protein is located at the 30S-50S ribosomal subunit interface and may play a role in the structure and function of the aminoacyl-tRNA binding site.</text>
</comment>
<dbReference type="GO" id="GO:0022625">
    <property type="term" value="C:cytosolic large ribosomal subunit"/>
    <property type="evidence" value="ECO:0007669"/>
    <property type="project" value="TreeGrafter"/>
</dbReference>
<keyword evidence="2 5" id="KW-0689">Ribosomal protein</keyword>
<dbReference type="AlphaFoldDB" id="A0A1F8AZT4"/>
<sequence>MSLTTTHKEIQFGVGDKIRVHQKIKEGDKERTQIFEGMVIGINNRENGKSITVRRIGEASVGIERIFPLASPLIEKIEQVKKGTSAVRHAKLYFTREKAPRQVEEIYTKTAKREILPVKKTRKKKK</sequence>
<dbReference type="InterPro" id="IPR038657">
    <property type="entry name" value="Ribosomal_bL19_sf"/>
</dbReference>
<dbReference type="NCBIfam" id="TIGR01024">
    <property type="entry name" value="rplS_bact"/>
    <property type="match status" value="1"/>
</dbReference>
<dbReference type="PRINTS" id="PR00061">
    <property type="entry name" value="RIBOSOMALL19"/>
</dbReference>